<evidence type="ECO:0000313" key="2">
    <source>
        <dbReference type="EMBL" id="UVI34709.1"/>
    </source>
</evidence>
<evidence type="ECO:0000256" key="1">
    <source>
        <dbReference type="SAM" id="MobiDB-lite"/>
    </source>
</evidence>
<keyword evidence="3" id="KW-1185">Reference proteome</keyword>
<feature type="region of interest" description="Disordered" evidence="1">
    <location>
        <begin position="1"/>
        <end position="55"/>
    </location>
</feature>
<feature type="compositionally biased region" description="Basic and acidic residues" evidence="1">
    <location>
        <begin position="37"/>
        <end position="55"/>
    </location>
</feature>
<dbReference type="RefSeq" id="WP_265417389.1">
    <property type="nucleotide sequence ID" value="NZ_CP093443.1"/>
</dbReference>
<gene>
    <name evidence="2" type="ORF">L1F31_11265</name>
</gene>
<accession>A0ABY5SKP7</accession>
<evidence type="ECO:0000313" key="3">
    <source>
        <dbReference type="Proteomes" id="UP001064879"/>
    </source>
</evidence>
<dbReference type="EMBL" id="CP093443">
    <property type="protein sequence ID" value="UVI34709.1"/>
    <property type="molecule type" value="Genomic_DNA"/>
</dbReference>
<sequence length="55" mass="6364">MSRENPPNPFDRRRSVLEDEEDVRAAAAARQETGRVSQEELERELGLNNPRDREA</sequence>
<proteinExistence type="predicted"/>
<protein>
    <submittedName>
        <fullName evidence="2">Uncharacterized protein</fullName>
    </submittedName>
</protein>
<dbReference type="Proteomes" id="UP001064879">
    <property type="component" value="Chromosome"/>
</dbReference>
<organism evidence="2 3">
    <name type="scientific">Brevibacterium spongiae</name>
    <dbReference type="NCBI Taxonomy" id="2909672"/>
    <lineage>
        <taxon>Bacteria</taxon>
        <taxon>Bacillati</taxon>
        <taxon>Actinomycetota</taxon>
        <taxon>Actinomycetes</taxon>
        <taxon>Micrococcales</taxon>
        <taxon>Brevibacteriaceae</taxon>
        <taxon>Brevibacterium</taxon>
    </lineage>
</organism>
<reference evidence="2" key="1">
    <citation type="submission" date="2022-03" db="EMBL/GenBank/DDBJ databases">
        <title>Brevibacterium spongiae sp. nov., isolated from marine sponge.</title>
        <authorList>
            <person name="Li Z."/>
            <person name="Zhang M."/>
        </authorList>
    </citation>
    <scope>NUCLEOTIDE SEQUENCE</scope>
    <source>
        <strain evidence="2">WHS-Z9</strain>
    </source>
</reference>
<name>A0ABY5SKP7_9MICO</name>